<gene>
    <name evidence="2" type="primary">Bm11599</name>
    <name evidence="2" type="ORF">BM_Bm11599</name>
</gene>
<dbReference type="EMBL" id="LN858999">
    <property type="protein sequence ID" value="CDQ07331.1"/>
    <property type="molecule type" value="Genomic_DNA"/>
</dbReference>
<dbReference type="AlphaFoldDB" id="A0A1I9G9H9"/>
<proteinExistence type="predicted"/>
<feature type="region of interest" description="Disordered" evidence="1">
    <location>
        <begin position="1"/>
        <end position="56"/>
    </location>
</feature>
<accession>A0A1I9G9H9</accession>
<protein>
    <submittedName>
        <fullName evidence="2">Bm11599</fullName>
    </submittedName>
</protein>
<sequence length="128" mass="12666">MREAEPAVAEAEPSGGGGGARSGDGEGPGSGERRSPGREAGFGPPALAATAHQAQGEPSVFPLASVAIATAFTPKLDKWEGAHCACAAPRASPSHAPSEGGSALRVSPRPLGTLGLRKWGGCSEGELL</sequence>
<evidence type="ECO:0000256" key="1">
    <source>
        <dbReference type="SAM" id="MobiDB-lite"/>
    </source>
</evidence>
<name>A0A1I9G9H9_BRUMA</name>
<feature type="compositionally biased region" description="Low complexity" evidence="1">
    <location>
        <begin position="1"/>
        <end position="13"/>
    </location>
</feature>
<feature type="non-terminal residue" evidence="2">
    <location>
        <position position="128"/>
    </location>
</feature>
<feature type="compositionally biased region" description="Gly residues" evidence="1">
    <location>
        <begin position="14"/>
        <end position="30"/>
    </location>
</feature>
<reference evidence="2" key="1">
    <citation type="journal article" date="2007" name="Science">
        <title>Draft genome of the filarial nematode parasite Brugia malayi.</title>
        <authorList>
            <person name="Ghedin E."/>
            <person name="Wang S."/>
            <person name="Spiro D."/>
            <person name="Caler E."/>
            <person name="Zhao Q."/>
            <person name="Crabtree J."/>
            <person name="Allen J.E."/>
            <person name="Delcher A.L."/>
            <person name="Guiliano D.B."/>
            <person name="Miranda-Saavedra D."/>
            <person name="Angiuoli S.V."/>
            <person name="Creasy T."/>
            <person name="Amedeo P."/>
            <person name="Haas B."/>
            <person name="El-Sayed N.M."/>
            <person name="Wortman J.R."/>
            <person name="Feldblyum T."/>
            <person name="Tallon L."/>
            <person name="Schatz M."/>
            <person name="Shumway M."/>
            <person name="Koo H."/>
            <person name="Salzberg S.L."/>
            <person name="Schobel S."/>
            <person name="Pertea M."/>
            <person name="Pop M."/>
            <person name="White O."/>
            <person name="Barton G.J."/>
            <person name="Carlow C.K."/>
            <person name="Crawford M.J."/>
            <person name="Daub J."/>
            <person name="Dimmic M.W."/>
            <person name="Estes C.F."/>
            <person name="Foster J.M."/>
            <person name="Ganatra M."/>
            <person name="Gregory W.F."/>
            <person name="Johnson N.M."/>
            <person name="Jin J."/>
            <person name="Komuniecki R."/>
            <person name="Korf I."/>
            <person name="Kumar S."/>
            <person name="Laney S."/>
            <person name="Li B.W."/>
            <person name="Li W."/>
            <person name="Lindblom T.H."/>
            <person name="Lustigman S."/>
            <person name="Ma D."/>
            <person name="Maina C.V."/>
            <person name="Martin D.M."/>
            <person name="McCarter J.P."/>
            <person name="McReynolds L."/>
            <person name="Mitreva M."/>
            <person name="Nutman T.B."/>
            <person name="Parkinson J."/>
            <person name="Peregrin-Alvarez J.M."/>
            <person name="Poole C."/>
            <person name="Ren Q."/>
            <person name="Saunders L."/>
            <person name="Sluder A.E."/>
            <person name="Smith K."/>
            <person name="Stanke M."/>
            <person name="Unnasch T.R."/>
            <person name="Ware J."/>
            <person name="Wei A.D."/>
            <person name="Weil G."/>
            <person name="Williams D.J."/>
            <person name="Zhang Y."/>
            <person name="Williams S.A."/>
            <person name="Fraser-Liggett C."/>
            <person name="Slatko B."/>
            <person name="Blaxter M.L."/>
            <person name="Scott A.L."/>
        </authorList>
    </citation>
    <scope>NUCLEOTIDE SEQUENCE</scope>
    <source>
        <strain evidence="2">FR3</strain>
    </source>
</reference>
<feature type="compositionally biased region" description="Low complexity" evidence="1">
    <location>
        <begin position="88"/>
        <end position="98"/>
    </location>
</feature>
<evidence type="ECO:0000313" key="2">
    <source>
        <dbReference type="EMBL" id="CDQ07331.1"/>
    </source>
</evidence>
<feature type="region of interest" description="Disordered" evidence="1">
    <location>
        <begin position="88"/>
        <end position="110"/>
    </location>
</feature>
<reference evidence="2" key="2">
    <citation type="submission" date="2012-12" db="EMBL/GenBank/DDBJ databases">
        <authorList>
            <consortium name="WormBase Consortium"/>
            <person name="Ghedin E."/>
            <person name="Paulini M."/>
        </authorList>
    </citation>
    <scope>NUCLEOTIDE SEQUENCE</scope>
    <source>
        <strain evidence="2">FR3</strain>
    </source>
</reference>
<organism evidence="2">
    <name type="scientific">Brugia malayi</name>
    <name type="common">Filarial nematode worm</name>
    <dbReference type="NCBI Taxonomy" id="6279"/>
    <lineage>
        <taxon>Eukaryota</taxon>
        <taxon>Metazoa</taxon>
        <taxon>Ecdysozoa</taxon>
        <taxon>Nematoda</taxon>
        <taxon>Chromadorea</taxon>
        <taxon>Rhabditida</taxon>
        <taxon>Spirurina</taxon>
        <taxon>Spiruromorpha</taxon>
        <taxon>Filarioidea</taxon>
        <taxon>Onchocercidae</taxon>
        <taxon>Brugia</taxon>
    </lineage>
</organism>